<dbReference type="AlphaFoldDB" id="A0A067LSQ0"/>
<proteinExistence type="predicted"/>
<dbReference type="Proteomes" id="UP000027195">
    <property type="component" value="Unassembled WGS sequence"/>
</dbReference>
<dbReference type="EMBL" id="KL198157">
    <property type="protein sequence ID" value="KDQ06084.1"/>
    <property type="molecule type" value="Genomic_DNA"/>
</dbReference>
<dbReference type="InParanoid" id="A0A067LSQ0"/>
<keyword evidence="2" id="KW-1185">Reference proteome</keyword>
<gene>
    <name evidence="1" type="ORF">BOTBODRAFT_271091</name>
</gene>
<protein>
    <submittedName>
        <fullName evidence="1">Uncharacterized protein</fullName>
    </submittedName>
</protein>
<reference evidence="2" key="1">
    <citation type="journal article" date="2014" name="Proc. Natl. Acad. Sci. U.S.A.">
        <title>Extensive sampling of basidiomycete genomes demonstrates inadequacy of the white-rot/brown-rot paradigm for wood decay fungi.</title>
        <authorList>
            <person name="Riley R."/>
            <person name="Salamov A.A."/>
            <person name="Brown D.W."/>
            <person name="Nagy L.G."/>
            <person name="Floudas D."/>
            <person name="Held B.W."/>
            <person name="Levasseur A."/>
            <person name="Lombard V."/>
            <person name="Morin E."/>
            <person name="Otillar R."/>
            <person name="Lindquist E.A."/>
            <person name="Sun H."/>
            <person name="LaButti K.M."/>
            <person name="Schmutz J."/>
            <person name="Jabbour D."/>
            <person name="Luo H."/>
            <person name="Baker S.E."/>
            <person name="Pisabarro A.G."/>
            <person name="Walton J.D."/>
            <person name="Blanchette R.A."/>
            <person name="Henrissat B."/>
            <person name="Martin F."/>
            <person name="Cullen D."/>
            <person name="Hibbett D.S."/>
            <person name="Grigoriev I.V."/>
        </authorList>
    </citation>
    <scope>NUCLEOTIDE SEQUENCE [LARGE SCALE GENOMIC DNA]</scope>
    <source>
        <strain evidence="2">FD-172 SS1</strain>
    </source>
</reference>
<name>A0A067LSQ0_BOTB1</name>
<dbReference type="OrthoDB" id="3249298at2759"/>
<evidence type="ECO:0000313" key="1">
    <source>
        <dbReference type="EMBL" id="KDQ06084.1"/>
    </source>
</evidence>
<evidence type="ECO:0000313" key="2">
    <source>
        <dbReference type="Proteomes" id="UP000027195"/>
    </source>
</evidence>
<dbReference type="Gene3D" id="3.60.130.30">
    <property type="match status" value="1"/>
</dbReference>
<sequence>MASQSAASEDWQSLLAERGGSLLGLETSIRQADEMEDARRRGRTLRYKYVTGTWREGECDMVSAAVMQQARSMRSRNKVDEAVERIPMGNEKTRGAGRGSHIVLPDTPQAREPIFCSLALPEQTADPEGEALVDAFEELGASGKGPGTRSENEALHLLVWSKSALFPFLTRETRDLLADVQSREALVKLVALVKNVSARVMRVMLELDPAYATAAQQICDYALAYYQKVDSSFDPDLGGLATALAAKVGGSPYAHLDHGDWRKGLAVLYVIGPFTGGDFVLPQMGIAIPFGALTVLLVRASELIHFVGELQGCRVILTTFIDLHTAVHAGSEEAQFWEAPEAAAALGAAKDALAAACKEVEALRRAEAGARTSKQNRAAKRNACQQTLCRAQKKLDAGRKAPLVPKLVEEHRAAVAEVDAAESSIQELGRAIRGAQEVQRLRAVDVAVAEDALDDAKIRYHPWLKHIHTPTRLLDAAVNILAKRRGRIRDAEEALRVTLSGATGEGVKTECEARAALQTALEAVPFAMDQIAQTRAAKAAGAAAHHHWHLHIYPFEARLAAAHRAVRRQGKVLIDATAAVVTAARSTSGSSLEEGQRLEFEAIATRRRAFEAKARAEHAVARLAEELQVQQERCVSGCGGSIHATVM</sequence>
<accession>A0A067LSQ0</accession>
<dbReference type="HOGENOM" id="CLU_418549_0_0_1"/>
<organism evidence="1 2">
    <name type="scientific">Botryobasidium botryosum (strain FD-172 SS1)</name>
    <dbReference type="NCBI Taxonomy" id="930990"/>
    <lineage>
        <taxon>Eukaryota</taxon>
        <taxon>Fungi</taxon>
        <taxon>Dikarya</taxon>
        <taxon>Basidiomycota</taxon>
        <taxon>Agaricomycotina</taxon>
        <taxon>Agaricomycetes</taxon>
        <taxon>Cantharellales</taxon>
        <taxon>Botryobasidiaceae</taxon>
        <taxon>Botryobasidium</taxon>
    </lineage>
</organism>